<accession>A0A1E5NBN4</accession>
<evidence type="ECO:0000313" key="3">
    <source>
        <dbReference type="Proteomes" id="UP000095247"/>
    </source>
</evidence>
<evidence type="ECO:0000256" key="1">
    <source>
        <dbReference type="SAM" id="SignalP"/>
    </source>
</evidence>
<proteinExistence type="predicted"/>
<feature type="chain" id="PRO_5009182203" description="Outer membrane protein beta-barrel domain-containing protein" evidence="1">
    <location>
        <begin position="19"/>
        <end position="225"/>
    </location>
</feature>
<name>A0A1E5NBN4_9SPIR</name>
<protein>
    <recommendedName>
        <fullName evidence="4">Outer membrane protein beta-barrel domain-containing protein</fullName>
    </recommendedName>
</protein>
<sequence length="225" mass="25613">MKRIFVLLVLLLSFNALYSADFVAGFIGRVGGSSATTDKSKVFTSNFRDFDNSFSFQPGIFWGYDDLLSAALLFDIGYNKDRYEIKYTVNGKRVLENYNFSSLSIGLFPRFNIGFFSIGVGGGIKIPLHLQYSKDGDELSRNRYSLDFGDIQDAFTTSYIPYIMASADFLIRFSRKFMMSFGVYANYDFPIDIDKNGIFKDFTINQDSLASFDIGFQLGLYFLNR</sequence>
<evidence type="ECO:0008006" key="4">
    <source>
        <dbReference type="Google" id="ProtNLM"/>
    </source>
</evidence>
<evidence type="ECO:0000313" key="2">
    <source>
        <dbReference type="EMBL" id="OEJ13580.1"/>
    </source>
</evidence>
<dbReference type="EMBL" id="MDCO01000012">
    <property type="protein sequence ID" value="OEJ13580.1"/>
    <property type="molecule type" value="Genomic_DNA"/>
</dbReference>
<dbReference type="Proteomes" id="UP000095247">
    <property type="component" value="Unassembled WGS sequence"/>
</dbReference>
<dbReference type="RefSeq" id="WP_069726894.1">
    <property type="nucleotide sequence ID" value="NZ_MDCO01000012.1"/>
</dbReference>
<reference evidence="2 3" key="1">
    <citation type="submission" date="2016-08" db="EMBL/GenBank/DDBJ databases">
        <title>Characterization and recognition of Brachyspira hampsonii sp. nov., a novel intestinal spirochete that is pathogenic to pigs.</title>
        <authorList>
            <person name="Mirajkar N."/>
            <person name="La T."/>
            <person name="Phillips N."/>
            <person name="Hampson D."/>
            <person name="Gebhart C."/>
        </authorList>
    </citation>
    <scope>NUCLEOTIDE SEQUENCE [LARGE SCALE GENOMIC DNA]</scope>
    <source>
        <strain evidence="2 3">P280/1</strain>
    </source>
</reference>
<gene>
    <name evidence="2" type="ORF">BFL38_02185</name>
</gene>
<keyword evidence="1" id="KW-0732">Signal</keyword>
<dbReference type="AlphaFoldDB" id="A0A1E5NBN4"/>
<organism evidence="2 3">
    <name type="scientific">Brachyspira hampsonii</name>
    <dbReference type="NCBI Taxonomy" id="1287055"/>
    <lineage>
        <taxon>Bacteria</taxon>
        <taxon>Pseudomonadati</taxon>
        <taxon>Spirochaetota</taxon>
        <taxon>Spirochaetia</taxon>
        <taxon>Brachyspirales</taxon>
        <taxon>Brachyspiraceae</taxon>
        <taxon>Brachyspira</taxon>
    </lineage>
</organism>
<feature type="signal peptide" evidence="1">
    <location>
        <begin position="1"/>
        <end position="18"/>
    </location>
</feature>
<comment type="caution">
    <text evidence="2">The sequence shown here is derived from an EMBL/GenBank/DDBJ whole genome shotgun (WGS) entry which is preliminary data.</text>
</comment>